<dbReference type="GO" id="GO:0015074">
    <property type="term" value="P:DNA integration"/>
    <property type="evidence" value="ECO:0007669"/>
    <property type="project" value="UniProtKB-KW"/>
</dbReference>
<dbReference type="Gene3D" id="1.10.443.10">
    <property type="entry name" value="Intergrase catalytic core"/>
    <property type="match status" value="1"/>
</dbReference>
<reference evidence="4 5" key="1">
    <citation type="journal article" date="2016" name="BMC Genomics">
        <title>Combined genomic and structural analyses of a cultured magnetotactic bacterium reveals its niche adaptation to a dynamic environment.</title>
        <authorList>
            <person name="Araujo A.C."/>
            <person name="Morillo V."/>
            <person name="Cypriano J."/>
            <person name="Teixeira L.C."/>
            <person name="Leao P."/>
            <person name="Lyra S."/>
            <person name="Almeida L.G."/>
            <person name="Bazylinski D.A."/>
            <person name="Vasconcellos A.T."/>
            <person name="Abreu F."/>
            <person name="Lins U."/>
        </authorList>
    </citation>
    <scope>NUCLEOTIDE SEQUENCE [LARGE SCALE GENOMIC DNA]</scope>
    <source>
        <strain evidence="4 5">IT-1</strain>
    </source>
</reference>
<dbReference type="InterPro" id="IPR050090">
    <property type="entry name" value="Tyrosine_recombinase_XerCD"/>
</dbReference>
<protein>
    <submittedName>
        <fullName evidence="4">Putative tyrosine recombinase</fullName>
    </submittedName>
</protein>
<dbReference type="STRING" id="1434232.MAIT1_05038"/>
<sequence length="167" mass="18593">MVLHFSGAIDTVDQSSNPDLPVVVRICLATGARWGEAEGLLTSQLHRDRIEFQRTKGGRNRVVPVDLDLMAMIETRIQEHGHFRPSMNAFRTALDKSGLELPKGQLTHVLRHTFASHFIMAGGNILVLQRILGHTTLTMTMRYAHLAPDHLLEAVKLNPLKSALTLC</sequence>
<dbReference type="InterPro" id="IPR002104">
    <property type="entry name" value="Integrase_catalytic"/>
</dbReference>
<accession>A0A1Y2K7K8</accession>
<keyword evidence="5" id="KW-1185">Reference proteome</keyword>
<evidence type="ECO:0000259" key="3">
    <source>
        <dbReference type="PROSITE" id="PS51898"/>
    </source>
</evidence>
<dbReference type="EMBL" id="LVJN01000015">
    <property type="protein sequence ID" value="OSM06743.1"/>
    <property type="molecule type" value="Genomic_DNA"/>
</dbReference>
<dbReference type="Proteomes" id="UP000194003">
    <property type="component" value="Unassembled WGS sequence"/>
</dbReference>
<proteinExistence type="predicted"/>
<evidence type="ECO:0000256" key="2">
    <source>
        <dbReference type="ARBA" id="ARBA00023172"/>
    </source>
</evidence>
<dbReference type="PANTHER" id="PTHR30349">
    <property type="entry name" value="PHAGE INTEGRASE-RELATED"/>
    <property type="match status" value="1"/>
</dbReference>
<dbReference type="InterPro" id="IPR011010">
    <property type="entry name" value="DNA_brk_join_enz"/>
</dbReference>
<evidence type="ECO:0000256" key="1">
    <source>
        <dbReference type="ARBA" id="ARBA00022908"/>
    </source>
</evidence>
<dbReference type="RefSeq" id="WP_198947779.1">
    <property type="nucleotide sequence ID" value="NZ_LVJN01000015.1"/>
</dbReference>
<evidence type="ECO:0000313" key="4">
    <source>
        <dbReference type="EMBL" id="OSM06743.1"/>
    </source>
</evidence>
<dbReference type="GO" id="GO:0003677">
    <property type="term" value="F:DNA binding"/>
    <property type="evidence" value="ECO:0007669"/>
    <property type="project" value="InterPro"/>
</dbReference>
<evidence type="ECO:0000313" key="5">
    <source>
        <dbReference type="Proteomes" id="UP000194003"/>
    </source>
</evidence>
<name>A0A1Y2K7K8_9PROT</name>
<feature type="domain" description="Tyr recombinase" evidence="3">
    <location>
        <begin position="1"/>
        <end position="156"/>
    </location>
</feature>
<dbReference type="Pfam" id="PF00589">
    <property type="entry name" value="Phage_integrase"/>
    <property type="match status" value="1"/>
</dbReference>
<keyword evidence="2" id="KW-0233">DNA recombination</keyword>
<gene>
    <name evidence="4" type="primary">xerD</name>
    <name evidence="4" type="ORF">MAIT1_05038</name>
</gene>
<dbReference type="AlphaFoldDB" id="A0A1Y2K7K8"/>
<dbReference type="InterPro" id="IPR013762">
    <property type="entry name" value="Integrase-like_cat_sf"/>
</dbReference>
<keyword evidence="1" id="KW-0229">DNA integration</keyword>
<dbReference type="PROSITE" id="PS51898">
    <property type="entry name" value="TYR_RECOMBINASE"/>
    <property type="match status" value="1"/>
</dbReference>
<dbReference type="GO" id="GO:0006310">
    <property type="term" value="P:DNA recombination"/>
    <property type="evidence" value="ECO:0007669"/>
    <property type="project" value="UniProtKB-KW"/>
</dbReference>
<dbReference type="CDD" id="cd00796">
    <property type="entry name" value="INT_Rci_Hp1_C"/>
    <property type="match status" value="1"/>
</dbReference>
<dbReference type="SUPFAM" id="SSF56349">
    <property type="entry name" value="DNA breaking-rejoining enzymes"/>
    <property type="match status" value="1"/>
</dbReference>
<organism evidence="4 5">
    <name type="scientific">Magnetofaba australis IT-1</name>
    <dbReference type="NCBI Taxonomy" id="1434232"/>
    <lineage>
        <taxon>Bacteria</taxon>
        <taxon>Pseudomonadati</taxon>
        <taxon>Pseudomonadota</taxon>
        <taxon>Magnetococcia</taxon>
        <taxon>Magnetococcales</taxon>
        <taxon>Magnetococcaceae</taxon>
        <taxon>Magnetofaba</taxon>
    </lineage>
</organism>
<dbReference type="PANTHER" id="PTHR30349:SF93">
    <property type="entry name" value="FELS-2 PROPHAGE PROTEIN"/>
    <property type="match status" value="1"/>
</dbReference>
<comment type="caution">
    <text evidence="4">The sequence shown here is derived from an EMBL/GenBank/DDBJ whole genome shotgun (WGS) entry which is preliminary data.</text>
</comment>